<dbReference type="GeneID" id="59148255"/>
<dbReference type="PANTHER" id="PTHR33295">
    <property type="entry name" value="ATPASE"/>
    <property type="match status" value="1"/>
</dbReference>
<keyword evidence="4" id="KW-1185">Reference proteome</keyword>
<dbReference type="InterPro" id="IPR025420">
    <property type="entry name" value="DUF4143"/>
</dbReference>
<evidence type="ECO:0000259" key="2">
    <source>
        <dbReference type="Pfam" id="PF13635"/>
    </source>
</evidence>
<keyword evidence="3" id="KW-0067">ATP-binding</keyword>
<sequence length="420" mass="48402">MESYNPWWLKEPDPVYEEWRRARVKWVPGEIEKISLEPYSLNFLVGPRQVGKTTALKILVHRLLERRDPKSVFYYSCDELSDYEELGEVLDGYISARRAWGVKSSVILLDEVTFVEEWFRALKSRIDLRLFENDVLVVTGSASVELVAGKEMFPGRRGRGRDVYMYPLSFSDYARHFSGLELRTAGLDDSTLFEESLRANSVYAGRLQELFQSYLETGGFPIPIREFFERGRVTYASIKAYLDWVRADWLRAGKSENAMKEVVSYILETTPTPVSWHSIAKSTSVSSPNTAREYVETLEQLMLARVVHWADTSGRPDYRKNKKVVFTDPFLYRVFSHYTRVQVDEPGVVEATVISHVARAYPTYYWRDKTEVDAVAVVNGRPLGLEVKWRKRPPGGRKPFKTLTLDRDSTPVFLATLKTG</sequence>
<dbReference type="InParanoid" id="A0A7L9FGI2"/>
<evidence type="ECO:0000259" key="1">
    <source>
        <dbReference type="Pfam" id="PF13173"/>
    </source>
</evidence>
<dbReference type="GO" id="GO:0005524">
    <property type="term" value="F:ATP binding"/>
    <property type="evidence" value="ECO:0007669"/>
    <property type="project" value="UniProtKB-KW"/>
</dbReference>
<feature type="domain" description="AAA" evidence="1">
    <location>
        <begin position="42"/>
        <end position="173"/>
    </location>
</feature>
<dbReference type="AlphaFoldDB" id="A0A7L9FGI2"/>
<organism evidence="3 4">
    <name type="scientific">Infirmifilum lucidum</name>
    <dbReference type="NCBI Taxonomy" id="2776706"/>
    <lineage>
        <taxon>Archaea</taxon>
        <taxon>Thermoproteota</taxon>
        <taxon>Thermoprotei</taxon>
        <taxon>Thermofilales</taxon>
        <taxon>Thermofilaceae</taxon>
        <taxon>Infirmifilum</taxon>
    </lineage>
</organism>
<dbReference type="InterPro" id="IPR027417">
    <property type="entry name" value="P-loop_NTPase"/>
</dbReference>
<dbReference type="Gene3D" id="3.40.50.300">
    <property type="entry name" value="P-loop containing nucleotide triphosphate hydrolases"/>
    <property type="match status" value="1"/>
</dbReference>
<evidence type="ECO:0000313" key="3">
    <source>
        <dbReference type="EMBL" id="QOJ78910.1"/>
    </source>
</evidence>
<dbReference type="RefSeq" id="WP_192818882.1">
    <property type="nucleotide sequence ID" value="NZ_CP062310.1"/>
</dbReference>
<dbReference type="KEGG" id="thel:IG193_00125"/>
<protein>
    <submittedName>
        <fullName evidence="3">ATP-binding protein</fullName>
    </submittedName>
</protein>
<dbReference type="Pfam" id="PF13635">
    <property type="entry name" value="DUF4143"/>
    <property type="match status" value="1"/>
</dbReference>
<name>A0A7L9FGI2_9CREN</name>
<feature type="domain" description="DUF4143" evidence="2">
    <location>
        <begin position="255"/>
        <end position="389"/>
    </location>
</feature>
<dbReference type="Pfam" id="PF13173">
    <property type="entry name" value="AAA_14"/>
    <property type="match status" value="1"/>
</dbReference>
<evidence type="ECO:0000313" key="4">
    <source>
        <dbReference type="Proteomes" id="UP000594121"/>
    </source>
</evidence>
<proteinExistence type="predicted"/>
<dbReference type="EMBL" id="CP062310">
    <property type="protein sequence ID" value="QOJ78910.1"/>
    <property type="molecule type" value="Genomic_DNA"/>
</dbReference>
<reference evidence="3 4" key="1">
    <citation type="submission" date="2020-10" db="EMBL/GenBank/DDBJ databases">
        <title>Thermofilum lucidum 3507LT sp. nov. a novel member of Thermofilaceae family isolated from Chile hot spring, and proposal of description order Thermofilales.</title>
        <authorList>
            <person name="Zayulina K.S."/>
            <person name="Elcheninov A.G."/>
            <person name="Toshchakov S.V."/>
            <person name="Kublanov I.V."/>
        </authorList>
    </citation>
    <scope>NUCLEOTIDE SEQUENCE [LARGE SCALE GENOMIC DNA]</scope>
    <source>
        <strain evidence="3 4">3507LT</strain>
    </source>
</reference>
<dbReference type="CDD" id="cd00009">
    <property type="entry name" value="AAA"/>
    <property type="match status" value="1"/>
</dbReference>
<dbReference type="Proteomes" id="UP000594121">
    <property type="component" value="Chromosome"/>
</dbReference>
<dbReference type="SUPFAM" id="SSF52540">
    <property type="entry name" value="P-loop containing nucleoside triphosphate hydrolases"/>
    <property type="match status" value="1"/>
</dbReference>
<accession>A0A7L9FGI2</accession>
<dbReference type="InterPro" id="IPR041682">
    <property type="entry name" value="AAA_14"/>
</dbReference>
<keyword evidence="3" id="KW-0547">Nucleotide-binding</keyword>
<gene>
    <name evidence="3" type="ORF">IG193_00125</name>
</gene>
<dbReference type="PANTHER" id="PTHR33295:SF18">
    <property type="entry name" value="AAA+ ATPASE DOMAIN-CONTAINING PROTEIN"/>
    <property type="match status" value="1"/>
</dbReference>